<dbReference type="SUPFAM" id="SSF52833">
    <property type="entry name" value="Thioredoxin-like"/>
    <property type="match status" value="1"/>
</dbReference>
<evidence type="ECO:0000256" key="10">
    <source>
        <dbReference type="PIRSR" id="PIRSR000239-1"/>
    </source>
</evidence>
<comment type="similarity">
    <text evidence="1">Belongs to the peroxiredoxin family. AhpC/Prx1 subfamily.</text>
</comment>
<dbReference type="InterPro" id="IPR019479">
    <property type="entry name" value="Peroxiredoxin_C"/>
</dbReference>
<dbReference type="OrthoDB" id="185659at2759"/>
<gene>
    <name evidence="12" type="primary">Dper\GL20930</name>
    <name evidence="12" type="ORF">Dper_GL20930</name>
</gene>
<dbReference type="EMBL" id="CH479227">
    <property type="protein sequence ID" value="EDW35288.1"/>
    <property type="molecule type" value="Genomic_DNA"/>
</dbReference>
<evidence type="ECO:0000256" key="7">
    <source>
        <dbReference type="ARBA" id="ARBA00023284"/>
    </source>
</evidence>
<evidence type="ECO:0000256" key="6">
    <source>
        <dbReference type="ARBA" id="ARBA00023157"/>
    </source>
</evidence>
<keyword evidence="3 9" id="KW-0575">Peroxidase</keyword>
<evidence type="ECO:0000256" key="4">
    <source>
        <dbReference type="ARBA" id="ARBA00022862"/>
    </source>
</evidence>
<keyword evidence="6" id="KW-1015">Disulfide bond</keyword>
<dbReference type="eggNOG" id="KOG0852">
    <property type="taxonomic scope" value="Eukaryota"/>
</dbReference>
<comment type="function">
    <text evidence="9">Thiol-specific peroxidase that catalyzes the reduction of hydrogen peroxide and organic hydroperoxides to water and alcohols, respectively.</text>
</comment>
<dbReference type="AlphaFoldDB" id="B4H964"/>
<evidence type="ECO:0000256" key="1">
    <source>
        <dbReference type="ARBA" id="ARBA00009796"/>
    </source>
</evidence>
<protein>
    <recommendedName>
        <fullName evidence="2">thioredoxin-dependent peroxiredoxin</fullName>
        <ecNumber evidence="2">1.11.1.24</ecNumber>
    </recommendedName>
</protein>
<feature type="active site" description="Cysteine sulfenic acid (-SOH) intermediate; for peroxidase activity" evidence="10">
    <location>
        <position position="47"/>
    </location>
</feature>
<evidence type="ECO:0000259" key="11">
    <source>
        <dbReference type="PROSITE" id="PS51352"/>
    </source>
</evidence>
<dbReference type="CDD" id="cd03015">
    <property type="entry name" value="PRX_Typ2cys"/>
    <property type="match status" value="1"/>
</dbReference>
<reference evidence="12 13" key="1">
    <citation type="journal article" date="2007" name="Nature">
        <title>Evolution of genes and genomes on the Drosophila phylogeny.</title>
        <authorList>
            <consortium name="Drosophila 12 Genomes Consortium"/>
            <person name="Clark A.G."/>
            <person name="Eisen M.B."/>
            <person name="Smith D.R."/>
            <person name="Bergman C.M."/>
            <person name="Oliver B."/>
            <person name="Markow T.A."/>
            <person name="Kaufman T.C."/>
            <person name="Kellis M."/>
            <person name="Gelbart W."/>
            <person name="Iyer V.N."/>
            <person name="Pollard D.A."/>
            <person name="Sackton T.B."/>
            <person name="Larracuente A.M."/>
            <person name="Singh N.D."/>
            <person name="Abad J.P."/>
            <person name="Abt D.N."/>
            <person name="Adryan B."/>
            <person name="Aguade M."/>
            <person name="Akashi H."/>
            <person name="Anderson W.W."/>
            <person name="Aquadro C.F."/>
            <person name="Ardell D.H."/>
            <person name="Arguello R."/>
            <person name="Artieri C.G."/>
            <person name="Barbash D.A."/>
            <person name="Barker D."/>
            <person name="Barsanti P."/>
            <person name="Batterham P."/>
            <person name="Batzoglou S."/>
            <person name="Begun D."/>
            <person name="Bhutkar A."/>
            <person name="Blanco E."/>
            <person name="Bosak S.A."/>
            <person name="Bradley R.K."/>
            <person name="Brand A.D."/>
            <person name="Brent M.R."/>
            <person name="Brooks A.N."/>
            <person name="Brown R.H."/>
            <person name="Butlin R.K."/>
            <person name="Caggese C."/>
            <person name="Calvi B.R."/>
            <person name="Bernardo de Carvalho A."/>
            <person name="Caspi A."/>
            <person name="Castrezana S."/>
            <person name="Celniker S.E."/>
            <person name="Chang J.L."/>
            <person name="Chapple C."/>
            <person name="Chatterji S."/>
            <person name="Chinwalla A."/>
            <person name="Civetta A."/>
            <person name="Clifton S.W."/>
            <person name="Comeron J.M."/>
            <person name="Costello J.C."/>
            <person name="Coyne J.A."/>
            <person name="Daub J."/>
            <person name="David R.G."/>
            <person name="Delcher A.L."/>
            <person name="Delehaunty K."/>
            <person name="Do C.B."/>
            <person name="Ebling H."/>
            <person name="Edwards K."/>
            <person name="Eickbush T."/>
            <person name="Evans J.D."/>
            <person name="Filipski A."/>
            <person name="Findeiss S."/>
            <person name="Freyhult E."/>
            <person name="Fulton L."/>
            <person name="Fulton R."/>
            <person name="Garcia A.C."/>
            <person name="Gardiner A."/>
            <person name="Garfield D.A."/>
            <person name="Garvin B.E."/>
            <person name="Gibson G."/>
            <person name="Gilbert D."/>
            <person name="Gnerre S."/>
            <person name="Godfrey J."/>
            <person name="Good R."/>
            <person name="Gotea V."/>
            <person name="Gravely B."/>
            <person name="Greenberg A.J."/>
            <person name="Griffiths-Jones S."/>
            <person name="Gross S."/>
            <person name="Guigo R."/>
            <person name="Gustafson E.A."/>
            <person name="Haerty W."/>
            <person name="Hahn M.W."/>
            <person name="Halligan D.L."/>
            <person name="Halpern A.L."/>
            <person name="Halter G.M."/>
            <person name="Han M.V."/>
            <person name="Heger A."/>
            <person name="Hillier L."/>
            <person name="Hinrichs A.S."/>
            <person name="Holmes I."/>
            <person name="Hoskins R.A."/>
            <person name="Hubisz M.J."/>
            <person name="Hultmark D."/>
            <person name="Huntley M.A."/>
            <person name="Jaffe D.B."/>
            <person name="Jagadeeshan S."/>
            <person name="Jeck W.R."/>
            <person name="Johnson J."/>
            <person name="Jones C.D."/>
            <person name="Jordan W.C."/>
            <person name="Karpen G.H."/>
            <person name="Kataoka E."/>
            <person name="Keightley P.D."/>
            <person name="Kheradpour P."/>
            <person name="Kirkness E.F."/>
            <person name="Koerich L.B."/>
            <person name="Kristiansen K."/>
            <person name="Kudrna D."/>
            <person name="Kulathinal R.J."/>
            <person name="Kumar S."/>
            <person name="Kwok R."/>
            <person name="Lander E."/>
            <person name="Langley C.H."/>
            <person name="Lapoint R."/>
            <person name="Lazzaro B.P."/>
            <person name="Lee S.J."/>
            <person name="Levesque L."/>
            <person name="Li R."/>
            <person name="Lin C.F."/>
            <person name="Lin M.F."/>
            <person name="Lindblad-Toh K."/>
            <person name="Llopart A."/>
            <person name="Long M."/>
            <person name="Low L."/>
            <person name="Lozovsky E."/>
            <person name="Lu J."/>
            <person name="Luo M."/>
            <person name="Machado C.A."/>
            <person name="Makalowski W."/>
            <person name="Marzo M."/>
            <person name="Matsuda M."/>
            <person name="Matzkin L."/>
            <person name="McAllister B."/>
            <person name="McBride C.S."/>
            <person name="McKernan B."/>
            <person name="McKernan K."/>
            <person name="Mendez-Lago M."/>
            <person name="Minx P."/>
            <person name="Mollenhauer M.U."/>
            <person name="Montooth K."/>
            <person name="Mount S.M."/>
            <person name="Mu X."/>
            <person name="Myers E."/>
            <person name="Negre B."/>
            <person name="Newfeld S."/>
            <person name="Nielsen R."/>
            <person name="Noor M.A."/>
            <person name="O'Grady P."/>
            <person name="Pachter L."/>
            <person name="Papaceit M."/>
            <person name="Parisi M.J."/>
            <person name="Parisi M."/>
            <person name="Parts L."/>
            <person name="Pedersen J.S."/>
            <person name="Pesole G."/>
            <person name="Phillippy A.M."/>
            <person name="Ponting C.P."/>
            <person name="Pop M."/>
            <person name="Porcelli D."/>
            <person name="Powell J.R."/>
            <person name="Prohaska S."/>
            <person name="Pruitt K."/>
            <person name="Puig M."/>
            <person name="Quesneville H."/>
            <person name="Ram K.R."/>
            <person name="Rand D."/>
            <person name="Rasmussen M.D."/>
            <person name="Reed L.K."/>
            <person name="Reenan R."/>
            <person name="Reily A."/>
            <person name="Remington K.A."/>
            <person name="Rieger T.T."/>
            <person name="Ritchie M.G."/>
            <person name="Robin C."/>
            <person name="Rogers Y.H."/>
            <person name="Rohde C."/>
            <person name="Rozas J."/>
            <person name="Rubenfield M.J."/>
            <person name="Ruiz A."/>
            <person name="Russo S."/>
            <person name="Salzberg S.L."/>
            <person name="Sanchez-Gracia A."/>
            <person name="Saranga D.J."/>
            <person name="Sato H."/>
            <person name="Schaeffer S.W."/>
            <person name="Schatz M.C."/>
            <person name="Schlenke T."/>
            <person name="Schwartz R."/>
            <person name="Segarra C."/>
            <person name="Singh R.S."/>
            <person name="Sirot L."/>
            <person name="Sirota M."/>
            <person name="Sisneros N.B."/>
            <person name="Smith C.D."/>
            <person name="Smith T.F."/>
            <person name="Spieth J."/>
            <person name="Stage D.E."/>
            <person name="Stark A."/>
            <person name="Stephan W."/>
            <person name="Strausberg R.L."/>
            <person name="Strempel S."/>
            <person name="Sturgill D."/>
            <person name="Sutton G."/>
            <person name="Sutton G.G."/>
            <person name="Tao W."/>
            <person name="Teichmann S."/>
            <person name="Tobari Y.N."/>
            <person name="Tomimura Y."/>
            <person name="Tsolas J.M."/>
            <person name="Valente V.L."/>
            <person name="Venter E."/>
            <person name="Venter J.C."/>
            <person name="Vicario S."/>
            <person name="Vieira F.G."/>
            <person name="Vilella A.J."/>
            <person name="Villasante A."/>
            <person name="Walenz B."/>
            <person name="Wang J."/>
            <person name="Wasserman M."/>
            <person name="Watts T."/>
            <person name="Wilson D."/>
            <person name="Wilson R.K."/>
            <person name="Wing R.A."/>
            <person name="Wolfner M.F."/>
            <person name="Wong A."/>
            <person name="Wong G.K."/>
            <person name="Wu C.I."/>
            <person name="Wu G."/>
            <person name="Yamamoto D."/>
            <person name="Yang H.P."/>
            <person name="Yang S.P."/>
            <person name="Yorke J.A."/>
            <person name="Yoshida K."/>
            <person name="Zdobnov E."/>
            <person name="Zhang P."/>
            <person name="Zhang Y."/>
            <person name="Zimin A.V."/>
            <person name="Baldwin J."/>
            <person name="Abdouelleil A."/>
            <person name="Abdulkadir J."/>
            <person name="Abebe A."/>
            <person name="Abera B."/>
            <person name="Abreu J."/>
            <person name="Acer S.C."/>
            <person name="Aftuck L."/>
            <person name="Alexander A."/>
            <person name="An P."/>
            <person name="Anderson E."/>
            <person name="Anderson S."/>
            <person name="Arachi H."/>
            <person name="Azer M."/>
            <person name="Bachantsang P."/>
            <person name="Barry A."/>
            <person name="Bayul T."/>
            <person name="Berlin A."/>
            <person name="Bessette D."/>
            <person name="Bloom T."/>
            <person name="Blye J."/>
            <person name="Boguslavskiy L."/>
            <person name="Bonnet C."/>
            <person name="Boukhgalter B."/>
            <person name="Bourzgui I."/>
            <person name="Brown A."/>
            <person name="Cahill P."/>
            <person name="Channer S."/>
            <person name="Cheshatsang Y."/>
            <person name="Chuda L."/>
            <person name="Citroen M."/>
            <person name="Collymore A."/>
            <person name="Cooke P."/>
            <person name="Costello M."/>
            <person name="D'Aco K."/>
            <person name="Daza R."/>
            <person name="De Haan G."/>
            <person name="DeGray S."/>
            <person name="DeMaso C."/>
            <person name="Dhargay N."/>
            <person name="Dooley K."/>
            <person name="Dooley E."/>
            <person name="Doricent M."/>
            <person name="Dorje P."/>
            <person name="Dorjee K."/>
            <person name="Dupes A."/>
            <person name="Elong R."/>
            <person name="Falk J."/>
            <person name="Farina A."/>
            <person name="Faro S."/>
            <person name="Ferguson D."/>
            <person name="Fisher S."/>
            <person name="Foley C.D."/>
            <person name="Franke A."/>
            <person name="Friedrich D."/>
            <person name="Gadbois L."/>
            <person name="Gearin G."/>
            <person name="Gearin C.R."/>
            <person name="Giannoukos G."/>
            <person name="Goode T."/>
            <person name="Graham J."/>
            <person name="Grandbois E."/>
            <person name="Grewal S."/>
            <person name="Gyaltsen K."/>
            <person name="Hafez N."/>
            <person name="Hagos B."/>
            <person name="Hall J."/>
            <person name="Henson C."/>
            <person name="Hollinger A."/>
            <person name="Honan T."/>
            <person name="Huard M.D."/>
            <person name="Hughes L."/>
            <person name="Hurhula B."/>
            <person name="Husby M.E."/>
            <person name="Kamat A."/>
            <person name="Kanga B."/>
            <person name="Kashin S."/>
            <person name="Khazanovich D."/>
            <person name="Kisner P."/>
            <person name="Lance K."/>
            <person name="Lara M."/>
            <person name="Lee W."/>
            <person name="Lennon N."/>
            <person name="Letendre F."/>
            <person name="LeVine R."/>
            <person name="Lipovsky A."/>
            <person name="Liu X."/>
            <person name="Liu J."/>
            <person name="Liu S."/>
            <person name="Lokyitsang T."/>
            <person name="Lokyitsang Y."/>
            <person name="Lubonja R."/>
            <person name="Lui A."/>
            <person name="MacDonald P."/>
            <person name="Magnisalis V."/>
            <person name="Maru K."/>
            <person name="Matthews C."/>
            <person name="McCusker W."/>
            <person name="McDonough S."/>
            <person name="Mehta T."/>
            <person name="Meldrim J."/>
            <person name="Meneus L."/>
            <person name="Mihai O."/>
            <person name="Mihalev A."/>
            <person name="Mihova T."/>
            <person name="Mittelman R."/>
            <person name="Mlenga V."/>
            <person name="Montmayeur A."/>
            <person name="Mulrain L."/>
            <person name="Navidi A."/>
            <person name="Naylor J."/>
            <person name="Negash T."/>
            <person name="Nguyen T."/>
            <person name="Nguyen N."/>
            <person name="Nicol R."/>
            <person name="Norbu C."/>
            <person name="Norbu N."/>
            <person name="Novod N."/>
            <person name="O'Neill B."/>
            <person name="Osman S."/>
            <person name="Markiewicz E."/>
            <person name="Oyono O.L."/>
            <person name="Patti C."/>
            <person name="Phunkhang P."/>
            <person name="Pierre F."/>
            <person name="Priest M."/>
            <person name="Raghuraman S."/>
            <person name="Rege F."/>
            <person name="Reyes R."/>
            <person name="Rise C."/>
            <person name="Rogov P."/>
            <person name="Ross K."/>
            <person name="Ryan E."/>
            <person name="Settipalli S."/>
            <person name="Shea T."/>
            <person name="Sherpa N."/>
            <person name="Shi L."/>
            <person name="Shih D."/>
            <person name="Sparrow T."/>
            <person name="Spaulding J."/>
            <person name="Stalker J."/>
            <person name="Stange-Thomann N."/>
            <person name="Stavropoulos S."/>
            <person name="Stone C."/>
            <person name="Strader C."/>
            <person name="Tesfaye S."/>
            <person name="Thomson T."/>
            <person name="Thoulutsang Y."/>
            <person name="Thoulutsang D."/>
            <person name="Topham K."/>
            <person name="Topping I."/>
            <person name="Tsamla T."/>
            <person name="Vassiliev H."/>
            <person name="Vo A."/>
            <person name="Wangchuk T."/>
            <person name="Wangdi T."/>
            <person name="Weiand M."/>
            <person name="Wilkinson J."/>
            <person name="Wilson A."/>
            <person name="Yadav S."/>
            <person name="Young G."/>
            <person name="Yu Q."/>
            <person name="Zembek L."/>
            <person name="Zhong D."/>
            <person name="Zimmer A."/>
            <person name="Zwirko Z."/>
            <person name="Jaffe D.B."/>
            <person name="Alvarez P."/>
            <person name="Brockman W."/>
            <person name="Butler J."/>
            <person name="Chin C."/>
            <person name="Gnerre S."/>
            <person name="Grabherr M."/>
            <person name="Kleber M."/>
            <person name="Mauceli E."/>
            <person name="MacCallum I."/>
        </authorList>
    </citation>
    <scope>NUCLEOTIDE SEQUENCE [LARGE SCALE GENOMIC DNA]</scope>
    <source>
        <strain evidence="13">MSH-3 / Tucson 14011-0111.49</strain>
    </source>
</reference>
<dbReference type="Gene3D" id="3.40.30.10">
    <property type="entry name" value="Glutaredoxin"/>
    <property type="match status" value="1"/>
</dbReference>
<dbReference type="InterPro" id="IPR050217">
    <property type="entry name" value="Peroxiredoxin"/>
</dbReference>
<dbReference type="GO" id="GO:0008379">
    <property type="term" value="F:thioredoxin peroxidase activity"/>
    <property type="evidence" value="ECO:0007669"/>
    <property type="project" value="TreeGrafter"/>
</dbReference>
<dbReference type="GO" id="GO:0045454">
    <property type="term" value="P:cell redox homeostasis"/>
    <property type="evidence" value="ECO:0007669"/>
    <property type="project" value="TreeGrafter"/>
</dbReference>
<dbReference type="FunFam" id="3.40.30.10:FF:000485">
    <property type="entry name" value="GM25516"/>
    <property type="match status" value="1"/>
</dbReference>
<dbReference type="OMA" id="AWMMQPR"/>
<dbReference type="PANTHER" id="PTHR10681:SF163">
    <property type="entry name" value="AT16346P-RELATED"/>
    <property type="match status" value="1"/>
</dbReference>
<name>B4H964_DROPE</name>
<dbReference type="HOGENOM" id="CLU_042529_21_1_1"/>
<dbReference type="PANTHER" id="PTHR10681">
    <property type="entry name" value="THIOREDOXIN PEROXIDASE"/>
    <property type="match status" value="1"/>
</dbReference>
<evidence type="ECO:0000256" key="8">
    <source>
        <dbReference type="ARBA" id="ARBA00049091"/>
    </source>
</evidence>
<dbReference type="Pfam" id="PF10417">
    <property type="entry name" value="1-cysPrx_C"/>
    <property type="match status" value="1"/>
</dbReference>
<organism evidence="13">
    <name type="scientific">Drosophila persimilis</name>
    <name type="common">Fruit fly</name>
    <dbReference type="NCBI Taxonomy" id="7234"/>
    <lineage>
        <taxon>Eukaryota</taxon>
        <taxon>Metazoa</taxon>
        <taxon>Ecdysozoa</taxon>
        <taxon>Arthropoda</taxon>
        <taxon>Hexapoda</taxon>
        <taxon>Insecta</taxon>
        <taxon>Pterygota</taxon>
        <taxon>Neoptera</taxon>
        <taxon>Endopterygota</taxon>
        <taxon>Diptera</taxon>
        <taxon>Brachycera</taxon>
        <taxon>Muscomorpha</taxon>
        <taxon>Ephydroidea</taxon>
        <taxon>Drosophilidae</taxon>
        <taxon>Drosophila</taxon>
        <taxon>Sophophora</taxon>
    </lineage>
</organism>
<dbReference type="Pfam" id="PF00578">
    <property type="entry name" value="AhpC-TSA"/>
    <property type="match status" value="1"/>
</dbReference>
<comment type="catalytic activity">
    <reaction evidence="8">
        <text>a hydroperoxide + [thioredoxin]-dithiol = an alcohol + [thioredoxin]-disulfide + H2O</text>
        <dbReference type="Rhea" id="RHEA:62620"/>
        <dbReference type="Rhea" id="RHEA-COMP:10698"/>
        <dbReference type="Rhea" id="RHEA-COMP:10700"/>
        <dbReference type="ChEBI" id="CHEBI:15377"/>
        <dbReference type="ChEBI" id="CHEBI:29950"/>
        <dbReference type="ChEBI" id="CHEBI:30879"/>
        <dbReference type="ChEBI" id="CHEBI:35924"/>
        <dbReference type="ChEBI" id="CHEBI:50058"/>
        <dbReference type="EC" id="1.11.1.24"/>
    </reaction>
</comment>
<dbReference type="PROSITE" id="PS51352">
    <property type="entry name" value="THIOREDOXIN_2"/>
    <property type="match status" value="1"/>
</dbReference>
<evidence type="ECO:0000313" key="13">
    <source>
        <dbReference type="Proteomes" id="UP000008744"/>
    </source>
</evidence>
<dbReference type="InterPro" id="IPR036249">
    <property type="entry name" value="Thioredoxin-like_sf"/>
</dbReference>
<keyword evidence="5 9" id="KW-0560">Oxidoreductase</keyword>
<dbReference type="EC" id="1.11.1.24" evidence="2"/>
<keyword evidence="13" id="KW-1185">Reference proteome</keyword>
<dbReference type="InterPro" id="IPR013766">
    <property type="entry name" value="Thioredoxin_domain"/>
</dbReference>
<evidence type="ECO:0000256" key="5">
    <source>
        <dbReference type="ARBA" id="ARBA00023002"/>
    </source>
</evidence>
<dbReference type="STRING" id="7234.B4H964"/>
<accession>B4H964</accession>
<evidence type="ECO:0000256" key="9">
    <source>
        <dbReference type="PIRNR" id="PIRNR000239"/>
    </source>
</evidence>
<dbReference type="PhylomeDB" id="B4H964"/>
<keyword evidence="7 9" id="KW-0676">Redox-active center</keyword>
<keyword evidence="4 9" id="KW-0049">Antioxidant</keyword>
<dbReference type="Proteomes" id="UP000008744">
    <property type="component" value="Unassembled WGS sequence"/>
</dbReference>
<sequence length="194" mass="21546">MPSLRQMAPEFHTTAVVAGGLRDLSLSDLRGRYVLLVFYPADFSYVCPTELQAFSDRALEFRNVGCEVMACSTDSHFVHCAWIAQPRKKGGLGELDIPLLSDKSMKIAKDYGVLDEKTGLALRATFIIDRDGLVRQITVNDNGVGRSVDEALRLVQALQFSDEFGMVCPVNWKKGTKGMQPDESGKEEYFKNST</sequence>
<dbReference type="PIRSF" id="PIRSF000239">
    <property type="entry name" value="AHPC"/>
    <property type="match status" value="1"/>
</dbReference>
<dbReference type="GO" id="GO:0005829">
    <property type="term" value="C:cytosol"/>
    <property type="evidence" value="ECO:0007669"/>
    <property type="project" value="TreeGrafter"/>
</dbReference>
<feature type="domain" description="Thioredoxin" evidence="11">
    <location>
        <begin position="2"/>
        <end position="160"/>
    </location>
</feature>
<dbReference type="GO" id="GO:0042744">
    <property type="term" value="P:hydrogen peroxide catabolic process"/>
    <property type="evidence" value="ECO:0007669"/>
    <property type="project" value="TreeGrafter"/>
</dbReference>
<proteinExistence type="inferred from homology"/>
<evidence type="ECO:0000256" key="3">
    <source>
        <dbReference type="ARBA" id="ARBA00022559"/>
    </source>
</evidence>
<dbReference type="GO" id="GO:0019430">
    <property type="term" value="P:removal of superoxide radicals"/>
    <property type="evidence" value="ECO:0007669"/>
    <property type="project" value="TreeGrafter"/>
</dbReference>
<evidence type="ECO:0000256" key="2">
    <source>
        <dbReference type="ARBA" id="ARBA00013017"/>
    </source>
</evidence>
<evidence type="ECO:0000313" key="12">
    <source>
        <dbReference type="EMBL" id="EDW35288.1"/>
    </source>
</evidence>
<dbReference type="InterPro" id="IPR000866">
    <property type="entry name" value="AhpC/TSA"/>
</dbReference>
<dbReference type="InterPro" id="IPR024706">
    <property type="entry name" value="Peroxiredoxin_AhpC-typ"/>
</dbReference>
<dbReference type="KEGG" id="dpe:6602362"/>